<comment type="caution">
    <text evidence="2">The sequence shown here is derived from an EMBL/GenBank/DDBJ whole genome shotgun (WGS) entry which is preliminary data.</text>
</comment>
<evidence type="ECO:0000313" key="2">
    <source>
        <dbReference type="EMBL" id="KAK9805708.1"/>
    </source>
</evidence>
<name>A0AAW1PB90_9CHLO</name>
<dbReference type="AlphaFoldDB" id="A0AAW1PB90"/>
<dbReference type="Proteomes" id="UP001465755">
    <property type="component" value="Unassembled WGS sequence"/>
</dbReference>
<evidence type="ECO:0000313" key="3">
    <source>
        <dbReference type="Proteomes" id="UP001465755"/>
    </source>
</evidence>
<sequence length="80" mass="8913">MVCPLRFGVFGLSALIAACAVLFTWVSTHYVVDQEEQTPKPSAKRKQQEQTSASLLLDMFTGKYLADCILNFSQRSSHSD</sequence>
<organism evidence="2 3">
    <name type="scientific">Symbiochloris irregularis</name>
    <dbReference type="NCBI Taxonomy" id="706552"/>
    <lineage>
        <taxon>Eukaryota</taxon>
        <taxon>Viridiplantae</taxon>
        <taxon>Chlorophyta</taxon>
        <taxon>core chlorophytes</taxon>
        <taxon>Trebouxiophyceae</taxon>
        <taxon>Trebouxiales</taxon>
        <taxon>Trebouxiaceae</taxon>
        <taxon>Symbiochloris</taxon>
    </lineage>
</organism>
<keyword evidence="1" id="KW-1133">Transmembrane helix</keyword>
<keyword evidence="1" id="KW-0472">Membrane</keyword>
<evidence type="ECO:0000256" key="1">
    <source>
        <dbReference type="SAM" id="Phobius"/>
    </source>
</evidence>
<gene>
    <name evidence="2" type="ORF">WJX73_000662</name>
</gene>
<dbReference type="PROSITE" id="PS51257">
    <property type="entry name" value="PROKAR_LIPOPROTEIN"/>
    <property type="match status" value="1"/>
</dbReference>
<keyword evidence="3" id="KW-1185">Reference proteome</keyword>
<dbReference type="EMBL" id="JALJOQ010000042">
    <property type="protein sequence ID" value="KAK9805708.1"/>
    <property type="molecule type" value="Genomic_DNA"/>
</dbReference>
<protein>
    <submittedName>
        <fullName evidence="2">Uncharacterized protein</fullName>
    </submittedName>
</protein>
<keyword evidence="1" id="KW-0812">Transmembrane</keyword>
<accession>A0AAW1PB90</accession>
<reference evidence="2 3" key="1">
    <citation type="journal article" date="2024" name="Nat. Commun.">
        <title>Phylogenomics reveals the evolutionary origins of lichenization in chlorophyte algae.</title>
        <authorList>
            <person name="Puginier C."/>
            <person name="Libourel C."/>
            <person name="Otte J."/>
            <person name="Skaloud P."/>
            <person name="Haon M."/>
            <person name="Grisel S."/>
            <person name="Petersen M."/>
            <person name="Berrin J.G."/>
            <person name="Delaux P.M."/>
            <person name="Dal Grande F."/>
            <person name="Keller J."/>
        </authorList>
    </citation>
    <scope>NUCLEOTIDE SEQUENCE [LARGE SCALE GENOMIC DNA]</scope>
    <source>
        <strain evidence="2 3">SAG 2036</strain>
    </source>
</reference>
<proteinExistence type="predicted"/>
<feature type="transmembrane region" description="Helical" evidence="1">
    <location>
        <begin position="7"/>
        <end position="26"/>
    </location>
</feature>